<proteinExistence type="predicted"/>
<gene>
    <name evidence="3" type="ORF">DPMN_153568</name>
</gene>
<dbReference type="Gene3D" id="2.20.100.10">
    <property type="entry name" value="Thrombospondin type-1 (TSP1) repeat"/>
    <property type="match status" value="1"/>
</dbReference>
<evidence type="ECO:0000256" key="1">
    <source>
        <dbReference type="ARBA" id="ARBA00022737"/>
    </source>
</evidence>
<keyword evidence="2" id="KW-1015">Disulfide bond</keyword>
<sequence length="78" mass="8408">MTIIPMQCITDPVTRFVVLVDGVWTTWSSWTTCTVTCGGGTGTRNRTCQFPLGVPHGHDCTGLASENRTCNAYLCPGL</sequence>
<dbReference type="InterPro" id="IPR000884">
    <property type="entry name" value="TSP1_rpt"/>
</dbReference>
<dbReference type="PROSITE" id="PS50092">
    <property type="entry name" value="TSP1"/>
    <property type="match status" value="1"/>
</dbReference>
<name>A0A9D4FIV0_DREPO</name>
<dbReference type="SMART" id="SM00209">
    <property type="entry name" value="TSP1"/>
    <property type="match status" value="1"/>
</dbReference>
<dbReference type="Pfam" id="PF00090">
    <property type="entry name" value="TSP_1"/>
    <property type="match status" value="1"/>
</dbReference>
<dbReference type="SUPFAM" id="SSF82895">
    <property type="entry name" value="TSP-1 type 1 repeat"/>
    <property type="match status" value="1"/>
</dbReference>
<dbReference type="PANTHER" id="PTHR22906:SF21">
    <property type="entry name" value="SEMA DOMAIN-CONTAINING PROTEIN"/>
    <property type="match status" value="1"/>
</dbReference>
<reference evidence="3" key="1">
    <citation type="journal article" date="2019" name="bioRxiv">
        <title>The Genome of the Zebra Mussel, Dreissena polymorpha: A Resource for Invasive Species Research.</title>
        <authorList>
            <person name="McCartney M.A."/>
            <person name="Auch B."/>
            <person name="Kono T."/>
            <person name="Mallez S."/>
            <person name="Zhang Y."/>
            <person name="Obille A."/>
            <person name="Becker A."/>
            <person name="Abrahante J.E."/>
            <person name="Garbe J."/>
            <person name="Badalamenti J.P."/>
            <person name="Herman A."/>
            <person name="Mangelson H."/>
            <person name="Liachko I."/>
            <person name="Sullivan S."/>
            <person name="Sone E.D."/>
            <person name="Koren S."/>
            <person name="Silverstein K.A.T."/>
            <person name="Beckman K.B."/>
            <person name="Gohl D.M."/>
        </authorList>
    </citation>
    <scope>NUCLEOTIDE SEQUENCE</scope>
    <source>
        <strain evidence="3">Duluth1</strain>
        <tissue evidence="3">Whole animal</tissue>
    </source>
</reference>
<dbReference type="AlphaFoldDB" id="A0A9D4FIV0"/>
<dbReference type="InterPro" id="IPR052065">
    <property type="entry name" value="Compl_asym_regulator"/>
</dbReference>
<dbReference type="EMBL" id="JAIWYP010000007">
    <property type="protein sequence ID" value="KAH3799944.1"/>
    <property type="molecule type" value="Genomic_DNA"/>
</dbReference>
<evidence type="ECO:0000313" key="4">
    <source>
        <dbReference type="Proteomes" id="UP000828390"/>
    </source>
</evidence>
<comment type="caution">
    <text evidence="3">The sequence shown here is derived from an EMBL/GenBank/DDBJ whole genome shotgun (WGS) entry which is preliminary data.</text>
</comment>
<accession>A0A9D4FIV0</accession>
<organism evidence="3 4">
    <name type="scientific">Dreissena polymorpha</name>
    <name type="common">Zebra mussel</name>
    <name type="synonym">Mytilus polymorpha</name>
    <dbReference type="NCBI Taxonomy" id="45954"/>
    <lineage>
        <taxon>Eukaryota</taxon>
        <taxon>Metazoa</taxon>
        <taxon>Spiralia</taxon>
        <taxon>Lophotrochozoa</taxon>
        <taxon>Mollusca</taxon>
        <taxon>Bivalvia</taxon>
        <taxon>Autobranchia</taxon>
        <taxon>Heteroconchia</taxon>
        <taxon>Euheterodonta</taxon>
        <taxon>Imparidentia</taxon>
        <taxon>Neoheterodontei</taxon>
        <taxon>Myida</taxon>
        <taxon>Dreissenoidea</taxon>
        <taxon>Dreissenidae</taxon>
        <taxon>Dreissena</taxon>
    </lineage>
</organism>
<keyword evidence="1" id="KW-0677">Repeat</keyword>
<dbReference type="Proteomes" id="UP000828390">
    <property type="component" value="Unassembled WGS sequence"/>
</dbReference>
<dbReference type="FunFam" id="2.20.100.10:FF:000001">
    <property type="entry name" value="semaphorin-5A isoform X1"/>
    <property type="match status" value="1"/>
</dbReference>
<dbReference type="PRINTS" id="PR01705">
    <property type="entry name" value="TSP1REPEAT"/>
</dbReference>
<dbReference type="InterPro" id="IPR036383">
    <property type="entry name" value="TSP1_rpt_sf"/>
</dbReference>
<keyword evidence="4" id="KW-1185">Reference proteome</keyword>
<reference evidence="3" key="2">
    <citation type="submission" date="2020-11" db="EMBL/GenBank/DDBJ databases">
        <authorList>
            <person name="McCartney M.A."/>
            <person name="Auch B."/>
            <person name="Kono T."/>
            <person name="Mallez S."/>
            <person name="Becker A."/>
            <person name="Gohl D.M."/>
            <person name="Silverstein K.A.T."/>
            <person name="Koren S."/>
            <person name="Bechman K.B."/>
            <person name="Herman A."/>
            <person name="Abrahante J.E."/>
            <person name="Garbe J."/>
        </authorList>
    </citation>
    <scope>NUCLEOTIDE SEQUENCE</scope>
    <source>
        <strain evidence="3">Duluth1</strain>
        <tissue evidence="3">Whole animal</tissue>
    </source>
</reference>
<protein>
    <submittedName>
        <fullName evidence="3">Uncharacterized protein</fullName>
    </submittedName>
</protein>
<evidence type="ECO:0000256" key="2">
    <source>
        <dbReference type="ARBA" id="ARBA00023157"/>
    </source>
</evidence>
<dbReference type="PANTHER" id="PTHR22906">
    <property type="entry name" value="PROPERDIN"/>
    <property type="match status" value="1"/>
</dbReference>
<evidence type="ECO:0000313" key="3">
    <source>
        <dbReference type="EMBL" id="KAH3799944.1"/>
    </source>
</evidence>